<keyword evidence="6" id="KW-1133">Transmembrane helix</keyword>
<evidence type="ECO:0000259" key="8">
    <source>
        <dbReference type="Pfam" id="PF00394"/>
    </source>
</evidence>
<evidence type="ECO:0000256" key="7">
    <source>
        <dbReference type="SAM" id="SignalP"/>
    </source>
</evidence>
<dbReference type="InterPro" id="IPR002355">
    <property type="entry name" value="Cu_oxidase_Cu_BS"/>
</dbReference>
<dbReference type="PANTHER" id="PTHR11709:SF511">
    <property type="entry name" value="LACCASE"/>
    <property type="match status" value="1"/>
</dbReference>
<evidence type="ECO:0000259" key="9">
    <source>
        <dbReference type="Pfam" id="PF07731"/>
    </source>
</evidence>
<feature type="chain" id="PRO_5021267856" description="L-ascorbate oxidase" evidence="7">
    <location>
        <begin position="23"/>
        <end position="716"/>
    </location>
</feature>
<evidence type="ECO:0000256" key="5">
    <source>
        <dbReference type="SAM" id="MobiDB-lite"/>
    </source>
</evidence>
<keyword evidence="3" id="KW-0560">Oxidoreductase</keyword>
<dbReference type="STRING" id="1806994.A0A507CD72"/>
<dbReference type="RefSeq" id="XP_031026381.1">
    <property type="nucleotide sequence ID" value="XM_031167782.1"/>
</dbReference>
<evidence type="ECO:0000256" key="3">
    <source>
        <dbReference type="ARBA" id="ARBA00023002"/>
    </source>
</evidence>
<dbReference type="InterPro" id="IPR001117">
    <property type="entry name" value="Cu-oxidase_2nd"/>
</dbReference>
<dbReference type="PANTHER" id="PTHR11709">
    <property type="entry name" value="MULTI-COPPER OXIDASE"/>
    <property type="match status" value="1"/>
</dbReference>
<evidence type="ECO:0000256" key="2">
    <source>
        <dbReference type="ARBA" id="ARBA00022723"/>
    </source>
</evidence>
<evidence type="ECO:0000256" key="4">
    <source>
        <dbReference type="ARBA" id="ARBA00023008"/>
    </source>
</evidence>
<accession>A0A507CD72</accession>
<sequence>MHSSISLLLVAGLLALLPSVRPATVSYTFNIGYSAASPDGVNRTIITVNNTWPAPDILLNKGDRLIVKAYNGLDMATSLHWHGIHQKGSQVMDGVFQTTQCPIAPGQSYTYNFTLEQSGTYWWHAHLRAEYVDGLRGALIVKDPTDPNLALYDDDTIVLKLSDWYHNQSEALLTDFLSSNNPGGVEPVPDSGLINNLGVYACTSPLYGLPCAEGSRYATPALVPGRRYRIRIVNTAAIATFNFSIDSHTMTVIEADGVPVTPTVVDQLEVTVAQRYSIILTAAQPATNYWIRATMVNAMFELNEFLDVFIGAVLRYQGAPLVEPSSSLQEDNRTYTNVLNDFMLVPSTPQTAPATVVSSTTFGFSFMTTYDGDNRAFVTLNDGNQLSYMFPHTPTLQTLAAGLPPLYTTNPINLTANTGSEIIINNLDGEDHPFHLHGHWFWIVAEGPGTMTSGNFTPMTNNPPLRDTLMVRGSGWSAIRFIADNPGAWMFHCHIEWHLMAGLAATVIEPYPNNASWASTLSLPAEFVQLCASASGYVPTGLEPMKYPIIIPDTSQGYAGLPGSTPLLWDVSGCCNENSNGFFQVLSSLTGWRARPTALTTGVYFGYWVIVALAFLFKRLKHQYKRARKQHSMRPHDEDSESADERVPIISDGAKSPITPTSLQGSPGFFSTDDSQATMKADHEQSVSVAPNSPRISTRSSWPAGHIQVDTSAKPQ</sequence>
<dbReference type="FunFam" id="2.60.40.420:FF:000045">
    <property type="entry name" value="Laccase 2"/>
    <property type="match status" value="1"/>
</dbReference>
<dbReference type="InterPro" id="IPR011707">
    <property type="entry name" value="Cu-oxidase-like_N"/>
</dbReference>
<feature type="signal peptide" evidence="7">
    <location>
        <begin position="1"/>
        <end position="22"/>
    </location>
</feature>
<feature type="domain" description="Plastocyanin-like" evidence="8">
    <location>
        <begin position="157"/>
        <end position="319"/>
    </location>
</feature>
<comment type="caution">
    <text evidence="11">The sequence shown here is derived from an EMBL/GenBank/DDBJ whole genome shotgun (WGS) entry which is preliminary data.</text>
</comment>
<dbReference type="GO" id="GO:0016491">
    <property type="term" value="F:oxidoreductase activity"/>
    <property type="evidence" value="ECO:0007669"/>
    <property type="project" value="UniProtKB-KW"/>
</dbReference>
<dbReference type="Pfam" id="PF07731">
    <property type="entry name" value="Cu-oxidase_2"/>
    <property type="match status" value="1"/>
</dbReference>
<dbReference type="Proteomes" id="UP000319731">
    <property type="component" value="Unassembled WGS sequence"/>
</dbReference>
<keyword evidence="2" id="KW-0479">Metal-binding</keyword>
<keyword evidence="6" id="KW-0812">Transmembrane</keyword>
<organism evidence="11 12">
    <name type="scientific">Synchytrium microbalum</name>
    <dbReference type="NCBI Taxonomy" id="1806994"/>
    <lineage>
        <taxon>Eukaryota</taxon>
        <taxon>Fungi</taxon>
        <taxon>Fungi incertae sedis</taxon>
        <taxon>Chytridiomycota</taxon>
        <taxon>Chytridiomycota incertae sedis</taxon>
        <taxon>Chytridiomycetes</taxon>
        <taxon>Synchytriales</taxon>
        <taxon>Synchytriaceae</taxon>
        <taxon>Synchytrium</taxon>
    </lineage>
</organism>
<dbReference type="InterPro" id="IPR008972">
    <property type="entry name" value="Cupredoxin"/>
</dbReference>
<evidence type="ECO:0000259" key="10">
    <source>
        <dbReference type="Pfam" id="PF07732"/>
    </source>
</evidence>
<keyword evidence="12" id="KW-1185">Reference proteome</keyword>
<feature type="transmembrane region" description="Helical" evidence="6">
    <location>
        <begin position="598"/>
        <end position="617"/>
    </location>
</feature>
<feature type="compositionally biased region" description="Polar residues" evidence="5">
    <location>
        <begin position="686"/>
        <end position="701"/>
    </location>
</feature>
<gene>
    <name evidence="11" type="ORF">SmJEL517_g01854</name>
</gene>
<dbReference type="OrthoDB" id="2121828at2759"/>
<dbReference type="Pfam" id="PF00394">
    <property type="entry name" value="Cu-oxidase"/>
    <property type="match status" value="1"/>
</dbReference>
<dbReference type="Pfam" id="PF07732">
    <property type="entry name" value="Cu-oxidase_3"/>
    <property type="match status" value="1"/>
</dbReference>
<dbReference type="SUPFAM" id="SSF49503">
    <property type="entry name" value="Cupredoxins"/>
    <property type="match status" value="3"/>
</dbReference>
<feature type="domain" description="Plastocyanin-like" evidence="10">
    <location>
        <begin position="31"/>
        <end position="145"/>
    </location>
</feature>
<dbReference type="EMBL" id="QEAO01000006">
    <property type="protein sequence ID" value="TPX35996.1"/>
    <property type="molecule type" value="Genomic_DNA"/>
</dbReference>
<dbReference type="PROSITE" id="PS00080">
    <property type="entry name" value="MULTICOPPER_OXIDASE2"/>
    <property type="match status" value="1"/>
</dbReference>
<dbReference type="InterPro" id="IPR033138">
    <property type="entry name" value="Cu_oxidase_CS"/>
</dbReference>
<protein>
    <recommendedName>
        <fullName evidence="13">L-ascorbate oxidase</fullName>
    </recommendedName>
</protein>
<dbReference type="InterPro" id="IPR045087">
    <property type="entry name" value="Cu-oxidase_fam"/>
</dbReference>
<dbReference type="Gene3D" id="2.60.40.420">
    <property type="entry name" value="Cupredoxins - blue copper proteins"/>
    <property type="match status" value="3"/>
</dbReference>
<name>A0A507CD72_9FUNG</name>
<evidence type="ECO:0000313" key="12">
    <source>
        <dbReference type="Proteomes" id="UP000319731"/>
    </source>
</evidence>
<dbReference type="AlphaFoldDB" id="A0A507CD72"/>
<reference evidence="11 12" key="1">
    <citation type="journal article" date="2019" name="Sci. Rep.">
        <title>Comparative genomics of chytrid fungi reveal insights into the obligate biotrophic and pathogenic lifestyle of Synchytrium endobioticum.</title>
        <authorList>
            <person name="van de Vossenberg B.T.L.H."/>
            <person name="Warris S."/>
            <person name="Nguyen H.D.T."/>
            <person name="van Gent-Pelzer M.P.E."/>
            <person name="Joly D.L."/>
            <person name="van de Geest H.C."/>
            <person name="Bonants P.J.M."/>
            <person name="Smith D.S."/>
            <person name="Levesque C.A."/>
            <person name="van der Lee T.A.J."/>
        </authorList>
    </citation>
    <scope>NUCLEOTIDE SEQUENCE [LARGE SCALE GENOMIC DNA]</scope>
    <source>
        <strain evidence="11 12">JEL517</strain>
    </source>
</reference>
<comment type="similarity">
    <text evidence="1">Belongs to the multicopper oxidase family.</text>
</comment>
<feature type="region of interest" description="Disordered" evidence="5">
    <location>
        <begin position="628"/>
        <end position="716"/>
    </location>
</feature>
<proteinExistence type="inferred from homology"/>
<dbReference type="GO" id="GO:0005507">
    <property type="term" value="F:copper ion binding"/>
    <property type="evidence" value="ECO:0007669"/>
    <property type="project" value="InterPro"/>
</dbReference>
<dbReference type="GeneID" id="42003079"/>
<evidence type="ECO:0008006" key="13">
    <source>
        <dbReference type="Google" id="ProtNLM"/>
    </source>
</evidence>
<dbReference type="PROSITE" id="PS00079">
    <property type="entry name" value="MULTICOPPER_OXIDASE1"/>
    <property type="match status" value="1"/>
</dbReference>
<evidence type="ECO:0000313" key="11">
    <source>
        <dbReference type="EMBL" id="TPX35996.1"/>
    </source>
</evidence>
<dbReference type="InterPro" id="IPR011706">
    <property type="entry name" value="Cu-oxidase_C"/>
</dbReference>
<evidence type="ECO:0000256" key="1">
    <source>
        <dbReference type="ARBA" id="ARBA00010609"/>
    </source>
</evidence>
<keyword evidence="7" id="KW-0732">Signal</keyword>
<keyword evidence="4" id="KW-0186">Copper</keyword>
<feature type="domain" description="Plastocyanin-like" evidence="9">
    <location>
        <begin position="401"/>
        <end position="510"/>
    </location>
</feature>
<evidence type="ECO:0000256" key="6">
    <source>
        <dbReference type="SAM" id="Phobius"/>
    </source>
</evidence>
<keyword evidence="6" id="KW-0472">Membrane</keyword>